<proteinExistence type="predicted"/>
<name>A0A6J6D2H5_9ZZZZ</name>
<dbReference type="EMBL" id="CAEZTR010000017">
    <property type="protein sequence ID" value="CAB4569736.1"/>
    <property type="molecule type" value="Genomic_DNA"/>
</dbReference>
<sequence length="72" mass="7417">MTPDEDAMRAAARELIAAGRSFLDAAEALLDDPSATERVVGVVSAIAQQAQRVATDVVKDVTRGSGGTDKSS</sequence>
<evidence type="ECO:0000313" key="1">
    <source>
        <dbReference type="EMBL" id="CAB4558030.1"/>
    </source>
</evidence>
<dbReference type="AlphaFoldDB" id="A0A6J6D2H5"/>
<dbReference type="EMBL" id="CAEZSU010000150">
    <property type="protein sequence ID" value="CAB4558030.1"/>
    <property type="molecule type" value="Genomic_DNA"/>
</dbReference>
<gene>
    <name evidence="1" type="ORF">UFOPK1495_01314</name>
    <name evidence="2" type="ORF">UFOPK1711_00434</name>
</gene>
<organism evidence="1">
    <name type="scientific">freshwater metagenome</name>
    <dbReference type="NCBI Taxonomy" id="449393"/>
    <lineage>
        <taxon>unclassified sequences</taxon>
        <taxon>metagenomes</taxon>
        <taxon>ecological metagenomes</taxon>
    </lineage>
</organism>
<accession>A0A6J6D2H5</accession>
<reference evidence="1" key="1">
    <citation type="submission" date="2020-05" db="EMBL/GenBank/DDBJ databases">
        <authorList>
            <person name="Chiriac C."/>
            <person name="Salcher M."/>
            <person name="Ghai R."/>
            <person name="Kavagutti S V."/>
        </authorList>
    </citation>
    <scope>NUCLEOTIDE SEQUENCE</scope>
</reference>
<evidence type="ECO:0000313" key="2">
    <source>
        <dbReference type="EMBL" id="CAB4569736.1"/>
    </source>
</evidence>
<protein>
    <submittedName>
        <fullName evidence="1">Unannotated protein</fullName>
    </submittedName>
</protein>